<evidence type="ECO:0000313" key="1">
    <source>
        <dbReference type="EMBL" id="CDN87355.1"/>
    </source>
</evidence>
<reference evidence="2" key="1">
    <citation type="submission" date="2014-02" db="EMBL/GenBank/DDBJ databases">
        <authorList>
            <person name="Gan H."/>
        </authorList>
    </citation>
    <scope>NUCLEOTIDE SEQUENCE [LARGE SCALE GENOMIC DNA]</scope>
    <source>
        <strain evidence="2">S1</strain>
    </source>
</reference>
<keyword evidence="2" id="KW-1185">Reference proteome</keyword>
<evidence type="ECO:0000313" key="2">
    <source>
        <dbReference type="Proteomes" id="UP000028878"/>
    </source>
</evidence>
<dbReference type="RefSeq" id="WP_081921912.1">
    <property type="nucleotide sequence ID" value="NZ_CCAE010000010.1"/>
</dbReference>
<dbReference type="Proteomes" id="UP000028878">
    <property type="component" value="Unassembled WGS sequence"/>
</dbReference>
<gene>
    <name evidence="1" type="ORF">BN948_01777</name>
</gene>
<accession>A0A1L1PPU6</accession>
<name>A0A1L1PPU6_HYDIT</name>
<protein>
    <submittedName>
        <fullName evidence="1">Uncharacterized protein</fullName>
    </submittedName>
</protein>
<sequence length="108" mass="11622">MAQKQKPRSEKAGQVVEFDLTPNAERVATINRWYVEQGTAAEQHVCLLNIAITADGRLVSRGIGIEPEHALALLAEIDAVRDQLAAFAYKAPGPGPHSAKVIALPANR</sequence>
<organism evidence="1 2">
    <name type="scientific">Hydrogenophaga intermedia</name>
    <dbReference type="NCBI Taxonomy" id="65786"/>
    <lineage>
        <taxon>Bacteria</taxon>
        <taxon>Pseudomonadati</taxon>
        <taxon>Pseudomonadota</taxon>
        <taxon>Betaproteobacteria</taxon>
        <taxon>Burkholderiales</taxon>
        <taxon>Comamonadaceae</taxon>
        <taxon>Hydrogenophaga</taxon>
    </lineage>
</organism>
<reference evidence="2" key="2">
    <citation type="submission" date="2014-11" db="EMBL/GenBank/DDBJ databases">
        <title>Draft genome sequence of Hydrogenophaga intermedia S1.</title>
        <authorList>
            <person name="Gan H.M."/>
            <person name="Chew T.H."/>
            <person name="Stolz A."/>
        </authorList>
    </citation>
    <scope>NUCLEOTIDE SEQUENCE [LARGE SCALE GENOMIC DNA]</scope>
    <source>
        <strain evidence="2">S1</strain>
    </source>
</reference>
<dbReference type="EMBL" id="CCAE010000010">
    <property type="protein sequence ID" value="CDN87355.1"/>
    <property type="molecule type" value="Genomic_DNA"/>
</dbReference>
<dbReference type="AlphaFoldDB" id="A0A1L1PPU6"/>
<proteinExistence type="predicted"/>